<organism evidence="1 2">
    <name type="scientific">Bacteroides faecalis</name>
    <dbReference type="NCBI Taxonomy" id="2447885"/>
    <lineage>
        <taxon>Bacteria</taxon>
        <taxon>Pseudomonadati</taxon>
        <taxon>Bacteroidota</taxon>
        <taxon>Bacteroidia</taxon>
        <taxon>Bacteroidales</taxon>
        <taxon>Bacteroidaceae</taxon>
        <taxon>Bacteroides</taxon>
    </lineage>
</organism>
<gene>
    <name evidence="1" type="ORF">KGMB02408_17310</name>
</gene>
<dbReference type="Pfam" id="PF12099">
    <property type="entry name" value="DUF3575"/>
    <property type="match status" value="1"/>
</dbReference>
<proteinExistence type="predicted"/>
<keyword evidence="2" id="KW-1185">Reference proteome</keyword>
<evidence type="ECO:0000313" key="1">
    <source>
        <dbReference type="EMBL" id="GCB34786.1"/>
    </source>
</evidence>
<sequence length="173" mass="19930">MLLLSLLLFFPDNTQAQRVALKTNLTDWMTASPNLSVEFAVSNRLTLDLSGTATPFRYKPDFYFRHIRLQPEFRYWLVSLLTKHYVGITAFYSTYDVGYKERGYFGDSYAAGLTYGYNWILSRRWNFELNAGVGAIRYRLARYRPGTAHPAPDDSGWIVAPVKLGISFVYVLK</sequence>
<protein>
    <recommendedName>
        <fullName evidence="3">DUF3575 domain-containing protein</fullName>
    </recommendedName>
</protein>
<reference evidence="1 2" key="1">
    <citation type="submission" date="2018-10" db="EMBL/GenBank/DDBJ databases">
        <title>Draft Genome Sequence of Bacteroides sp. KCTC 15687.</title>
        <authorList>
            <person name="Yu S.Y."/>
            <person name="Kim J.S."/>
            <person name="Oh B.S."/>
            <person name="Park S.H."/>
            <person name="Kang S.W."/>
            <person name="Park J.E."/>
            <person name="Choi S.H."/>
            <person name="Han K.I."/>
            <person name="Lee K.C."/>
            <person name="Eom M.K."/>
            <person name="Suh M.K."/>
            <person name="Lee D.H."/>
            <person name="Yoon H."/>
            <person name="Kim B."/>
            <person name="Yang S.J."/>
            <person name="Lee J.S."/>
            <person name="Lee J.H."/>
        </authorList>
    </citation>
    <scope>NUCLEOTIDE SEQUENCE [LARGE SCALE GENOMIC DNA]</scope>
    <source>
        <strain evidence="1 2">KCTC 15687</strain>
    </source>
</reference>
<dbReference type="EMBL" id="BHWB01000004">
    <property type="protein sequence ID" value="GCB34786.1"/>
    <property type="molecule type" value="Genomic_DNA"/>
</dbReference>
<evidence type="ECO:0000313" key="2">
    <source>
        <dbReference type="Proteomes" id="UP000288079"/>
    </source>
</evidence>
<name>A0A401LTA0_9BACE</name>
<dbReference type="InterPro" id="IPR021958">
    <property type="entry name" value="DUF3575"/>
</dbReference>
<comment type="caution">
    <text evidence="1">The sequence shown here is derived from an EMBL/GenBank/DDBJ whole genome shotgun (WGS) entry which is preliminary data.</text>
</comment>
<accession>A0A401LTA0</accession>
<evidence type="ECO:0008006" key="3">
    <source>
        <dbReference type="Google" id="ProtNLM"/>
    </source>
</evidence>
<dbReference type="AlphaFoldDB" id="A0A401LTA0"/>
<dbReference type="RefSeq" id="WP_235016772.1">
    <property type="nucleotide sequence ID" value="NZ_BHWB01000004.1"/>
</dbReference>
<dbReference type="Proteomes" id="UP000288079">
    <property type="component" value="Unassembled WGS sequence"/>
</dbReference>